<protein>
    <submittedName>
        <fullName evidence="1">Uncharacterized protein</fullName>
    </submittedName>
</protein>
<dbReference type="HOGENOM" id="CLU_2159413_0_0_1"/>
<reference evidence="1 2" key="1">
    <citation type="submission" date="2014-04" db="EMBL/GenBank/DDBJ databases">
        <authorList>
            <consortium name="DOE Joint Genome Institute"/>
            <person name="Kuo A."/>
            <person name="Kohler A."/>
            <person name="Costa M.D."/>
            <person name="Nagy L.G."/>
            <person name="Floudas D."/>
            <person name="Copeland A."/>
            <person name="Barry K.W."/>
            <person name="Cichocki N."/>
            <person name="Veneault-Fourrey C."/>
            <person name="LaButti K."/>
            <person name="Lindquist E.A."/>
            <person name="Lipzen A."/>
            <person name="Lundell T."/>
            <person name="Morin E."/>
            <person name="Murat C."/>
            <person name="Sun H."/>
            <person name="Tunlid A."/>
            <person name="Henrissat B."/>
            <person name="Grigoriev I.V."/>
            <person name="Hibbett D.S."/>
            <person name="Martin F."/>
            <person name="Nordberg H.P."/>
            <person name="Cantor M.N."/>
            <person name="Hua S.X."/>
        </authorList>
    </citation>
    <scope>NUCLEOTIDE SEQUENCE [LARGE SCALE GENOMIC DNA]</scope>
    <source>
        <strain evidence="1 2">441</strain>
    </source>
</reference>
<name>A0A0C9XIV5_9AGAM</name>
<organism evidence="1 2">
    <name type="scientific">Pisolithus microcarpus 441</name>
    <dbReference type="NCBI Taxonomy" id="765257"/>
    <lineage>
        <taxon>Eukaryota</taxon>
        <taxon>Fungi</taxon>
        <taxon>Dikarya</taxon>
        <taxon>Basidiomycota</taxon>
        <taxon>Agaricomycotina</taxon>
        <taxon>Agaricomycetes</taxon>
        <taxon>Agaricomycetidae</taxon>
        <taxon>Boletales</taxon>
        <taxon>Sclerodermatineae</taxon>
        <taxon>Pisolithaceae</taxon>
        <taxon>Pisolithus</taxon>
    </lineage>
</organism>
<sequence length="111" mass="12450">MATDLPYSDNEHEWLACGSAVQSLVNINIPGHRNVIADFFGINGDAVLPEAGESIIAPNTWHSGLANRTFKDHVYMTRPDPGCSTRQVWPCMYRMHSIMSSGDFIRLVGWW</sequence>
<keyword evidence="2" id="KW-1185">Reference proteome</keyword>
<dbReference type="Proteomes" id="UP000054018">
    <property type="component" value="Unassembled WGS sequence"/>
</dbReference>
<accession>A0A0C9XIV5</accession>
<reference evidence="2" key="2">
    <citation type="submission" date="2015-01" db="EMBL/GenBank/DDBJ databases">
        <title>Evolutionary Origins and Diversification of the Mycorrhizal Mutualists.</title>
        <authorList>
            <consortium name="DOE Joint Genome Institute"/>
            <consortium name="Mycorrhizal Genomics Consortium"/>
            <person name="Kohler A."/>
            <person name="Kuo A."/>
            <person name="Nagy L.G."/>
            <person name="Floudas D."/>
            <person name="Copeland A."/>
            <person name="Barry K.W."/>
            <person name="Cichocki N."/>
            <person name="Veneault-Fourrey C."/>
            <person name="LaButti K."/>
            <person name="Lindquist E.A."/>
            <person name="Lipzen A."/>
            <person name="Lundell T."/>
            <person name="Morin E."/>
            <person name="Murat C."/>
            <person name="Riley R."/>
            <person name="Ohm R."/>
            <person name="Sun H."/>
            <person name="Tunlid A."/>
            <person name="Henrissat B."/>
            <person name="Grigoriev I.V."/>
            <person name="Hibbett D.S."/>
            <person name="Martin F."/>
        </authorList>
    </citation>
    <scope>NUCLEOTIDE SEQUENCE [LARGE SCALE GENOMIC DNA]</scope>
    <source>
        <strain evidence="2">441</strain>
    </source>
</reference>
<dbReference type="AlphaFoldDB" id="A0A0C9XIV5"/>
<dbReference type="EMBL" id="KN834100">
    <property type="protein sequence ID" value="KIK12265.1"/>
    <property type="molecule type" value="Genomic_DNA"/>
</dbReference>
<gene>
    <name evidence="1" type="ORF">PISMIDRAFT_18868</name>
</gene>
<proteinExistence type="predicted"/>
<evidence type="ECO:0000313" key="1">
    <source>
        <dbReference type="EMBL" id="KIK12265.1"/>
    </source>
</evidence>
<evidence type="ECO:0000313" key="2">
    <source>
        <dbReference type="Proteomes" id="UP000054018"/>
    </source>
</evidence>